<sequence>MRRQMPFVARVANSPVAYIPVFFVLEVSIRLLLEHLIFGPWAETVVNPALPVAKRLSFIRKFKAEASKTVYYIVVVALELRFFATVPQESGWIFQPSRMWSNYLSGSNTYEFPHMLLFIFTIQAAFYVHLLVFHFIEPKNKDFIEMLVHHVATLALLVICRRYQCMTAGISMLALHDLADVFVGPAKMCNWAGFQWAALANFLAMTAIWLVTRLVYYPLLFIPSVYADMHAALVASGAMPGWVYRTVLVGLVTLLGLHGFWFSAFVRMIKDSIRSRRVYDGQLTDDVQGALVAPQPRPRPCSGSGSGKLAAVGAEPTHRVGDPAGDCVGLPSLSHAAVALARAQEEIPADGATGLE</sequence>
<comment type="subcellular location">
    <subcellularLocation>
        <location evidence="1">Membrane</location>
        <topology evidence="1">Multi-pass membrane protein</topology>
    </subcellularLocation>
</comment>
<feature type="transmembrane region" description="Helical" evidence="6">
    <location>
        <begin position="114"/>
        <end position="136"/>
    </location>
</feature>
<evidence type="ECO:0000256" key="2">
    <source>
        <dbReference type="ARBA" id="ARBA00022692"/>
    </source>
</evidence>
<protein>
    <submittedName>
        <fullName evidence="8">TLC domain</fullName>
    </submittedName>
</protein>
<gene>
    <name evidence="8" type="ORF">PAPYR_425</name>
</gene>
<evidence type="ECO:0000313" key="8">
    <source>
        <dbReference type="EMBL" id="KAJ4463147.1"/>
    </source>
</evidence>
<feature type="domain" description="TLC" evidence="7">
    <location>
        <begin position="60"/>
        <end position="274"/>
    </location>
</feature>
<keyword evidence="9" id="KW-1185">Reference proteome</keyword>
<dbReference type="PROSITE" id="PS50922">
    <property type="entry name" value="TLC"/>
    <property type="match status" value="1"/>
</dbReference>
<proteinExistence type="predicted"/>
<dbReference type="Proteomes" id="UP001141327">
    <property type="component" value="Unassembled WGS sequence"/>
</dbReference>
<evidence type="ECO:0000256" key="4">
    <source>
        <dbReference type="ARBA" id="ARBA00023136"/>
    </source>
</evidence>
<dbReference type="InterPro" id="IPR016439">
    <property type="entry name" value="Lag1/Lac1-like"/>
</dbReference>
<evidence type="ECO:0000313" key="9">
    <source>
        <dbReference type="Proteomes" id="UP001141327"/>
    </source>
</evidence>
<reference evidence="8" key="1">
    <citation type="journal article" date="2022" name="bioRxiv">
        <title>Genomics of Preaxostyla Flagellates Illuminates Evolutionary Transitions and the Path Towards Mitochondrial Loss.</title>
        <authorList>
            <person name="Novak L.V.F."/>
            <person name="Treitli S.C."/>
            <person name="Pyrih J."/>
            <person name="Halakuc P."/>
            <person name="Pipaliya S.V."/>
            <person name="Vacek V."/>
            <person name="Brzon O."/>
            <person name="Soukal P."/>
            <person name="Eme L."/>
            <person name="Dacks J.B."/>
            <person name="Karnkowska A."/>
            <person name="Elias M."/>
            <person name="Hampl V."/>
        </authorList>
    </citation>
    <scope>NUCLEOTIDE SEQUENCE</scope>
    <source>
        <strain evidence="8">RCP-MX</strain>
    </source>
</reference>
<evidence type="ECO:0000256" key="1">
    <source>
        <dbReference type="ARBA" id="ARBA00004141"/>
    </source>
</evidence>
<feature type="transmembrane region" description="Helical" evidence="6">
    <location>
        <begin position="242"/>
        <end position="266"/>
    </location>
</feature>
<dbReference type="PANTHER" id="PTHR12560:SF0">
    <property type="entry name" value="LD18904P"/>
    <property type="match status" value="1"/>
</dbReference>
<feature type="transmembrane region" description="Helical" evidence="6">
    <location>
        <begin position="196"/>
        <end position="222"/>
    </location>
</feature>
<keyword evidence="3 6" id="KW-1133">Transmembrane helix</keyword>
<evidence type="ECO:0000259" key="7">
    <source>
        <dbReference type="PROSITE" id="PS50922"/>
    </source>
</evidence>
<keyword evidence="2 5" id="KW-0812">Transmembrane</keyword>
<organism evidence="8 9">
    <name type="scientific">Paratrimastix pyriformis</name>
    <dbReference type="NCBI Taxonomy" id="342808"/>
    <lineage>
        <taxon>Eukaryota</taxon>
        <taxon>Metamonada</taxon>
        <taxon>Preaxostyla</taxon>
        <taxon>Paratrimastigidae</taxon>
        <taxon>Paratrimastix</taxon>
    </lineage>
</organism>
<evidence type="ECO:0000256" key="6">
    <source>
        <dbReference type="SAM" id="Phobius"/>
    </source>
</evidence>
<dbReference type="Pfam" id="PF03798">
    <property type="entry name" value="TRAM_LAG1_CLN8"/>
    <property type="match status" value="1"/>
</dbReference>
<dbReference type="SMART" id="SM00724">
    <property type="entry name" value="TLC"/>
    <property type="match status" value="1"/>
</dbReference>
<keyword evidence="4 5" id="KW-0472">Membrane</keyword>
<dbReference type="PANTHER" id="PTHR12560">
    <property type="entry name" value="LONGEVITY ASSURANCE FACTOR 1 LAG1"/>
    <property type="match status" value="1"/>
</dbReference>
<accession>A0ABQ8UX43</accession>
<evidence type="ECO:0000256" key="3">
    <source>
        <dbReference type="ARBA" id="ARBA00022989"/>
    </source>
</evidence>
<comment type="caution">
    <text evidence="8">The sequence shown here is derived from an EMBL/GenBank/DDBJ whole genome shotgun (WGS) entry which is preliminary data.</text>
</comment>
<dbReference type="InterPro" id="IPR006634">
    <property type="entry name" value="TLC-dom"/>
</dbReference>
<evidence type="ECO:0000256" key="5">
    <source>
        <dbReference type="PROSITE-ProRule" id="PRU00205"/>
    </source>
</evidence>
<name>A0ABQ8UX43_9EUKA</name>
<dbReference type="EMBL" id="JAPMOS010000001">
    <property type="protein sequence ID" value="KAJ4463147.1"/>
    <property type="molecule type" value="Genomic_DNA"/>
</dbReference>